<name>A0A0U1LV28_TALIS</name>
<organism evidence="2 3">
    <name type="scientific">Talaromyces islandicus</name>
    <name type="common">Penicillium islandicum</name>
    <dbReference type="NCBI Taxonomy" id="28573"/>
    <lineage>
        <taxon>Eukaryota</taxon>
        <taxon>Fungi</taxon>
        <taxon>Dikarya</taxon>
        <taxon>Ascomycota</taxon>
        <taxon>Pezizomycotina</taxon>
        <taxon>Eurotiomycetes</taxon>
        <taxon>Eurotiomycetidae</taxon>
        <taxon>Eurotiales</taxon>
        <taxon>Trichocomaceae</taxon>
        <taxon>Talaromyces</taxon>
        <taxon>Talaromyces sect. Islandici</taxon>
    </lineage>
</organism>
<evidence type="ECO:0000256" key="1">
    <source>
        <dbReference type="SAM" id="MobiDB-lite"/>
    </source>
</evidence>
<keyword evidence="3" id="KW-1185">Reference proteome</keyword>
<gene>
    <name evidence="2" type="ORF">PISL3812_04274</name>
</gene>
<protein>
    <submittedName>
        <fullName evidence="2">Uncharacterized protein</fullName>
    </submittedName>
</protein>
<evidence type="ECO:0000313" key="2">
    <source>
        <dbReference type="EMBL" id="CRG87257.1"/>
    </source>
</evidence>
<feature type="compositionally biased region" description="Acidic residues" evidence="1">
    <location>
        <begin position="924"/>
        <end position="939"/>
    </location>
</feature>
<dbReference type="Proteomes" id="UP000054383">
    <property type="component" value="Unassembled WGS sequence"/>
</dbReference>
<feature type="region of interest" description="Disordered" evidence="1">
    <location>
        <begin position="921"/>
        <end position="962"/>
    </location>
</feature>
<accession>A0A0U1LV28</accession>
<dbReference type="OrthoDB" id="4226255at2759"/>
<feature type="region of interest" description="Disordered" evidence="1">
    <location>
        <begin position="129"/>
        <end position="159"/>
    </location>
</feature>
<dbReference type="OMA" id="RNESTWR"/>
<dbReference type="AlphaFoldDB" id="A0A0U1LV28"/>
<evidence type="ECO:0000313" key="3">
    <source>
        <dbReference type="Proteomes" id="UP000054383"/>
    </source>
</evidence>
<proteinExistence type="predicted"/>
<dbReference type="STRING" id="28573.A0A0U1LV28"/>
<dbReference type="EMBL" id="CVMT01000003">
    <property type="protein sequence ID" value="CRG87257.1"/>
    <property type="molecule type" value="Genomic_DNA"/>
</dbReference>
<reference evidence="2 3" key="1">
    <citation type="submission" date="2015-04" db="EMBL/GenBank/DDBJ databases">
        <authorList>
            <person name="Syromyatnikov M.Y."/>
            <person name="Popov V.N."/>
        </authorList>
    </citation>
    <scope>NUCLEOTIDE SEQUENCE [LARGE SCALE GENOMIC DNA]</scope>
    <source>
        <strain evidence="2">WF-38-12</strain>
    </source>
</reference>
<sequence length="994" mass="114108">MPLSKENRLIFERRRREYGIVFIDSLPPREWPAAHAEVFKAIAKIQEYKYSQYDAMQNEEAGAPWKGQAKWHTRKLVEKARLCVARNESTWRFACEPLVFSRLSAEVACKACRQRVWRSEIEAMLNDGNPATRHLQARQQTRDRCRCPRQSRPDDEDERVGLNRLFIDRSDDMVKHSPPLADQLPQEQKPDHTYGLRQTRNFENLLLTPLPNGFVEDLFQNQPHSTSGEPILFPFLVLEAKAGNAADDWHSIRLQTVFPIYTYLNAQQSLRSAAAHKSRWRSGPLVWFFMSRGEDWRICLAYQSNPPPKHTFLRSSHATNIVQVWSGSITREDDALQLFLIVDYLADWARDVYRPAVLTELRILASPDVEVATIFSDTDIFSSRDITIDLPTSETWPQSDSQDTQATAFDILDTPMGAVRHISHIETRYLALIITADNIQTFFLSMSTNIRKFFVRKLLDVLHSDIRRASVLSLEALSAIEKAWTGCPRVTRQPCHRQVNFITAHIFTYFLSQSWCQVREMCVVAIAEDALDTLIGMSGLKIGHGKAVKPSMPIDEATEEIRTAIQQNTLECITKLKNCPAQHNLLAAITRVAGYIERNRDVFRFQASSPLLWELVSATYKFHKKGDLEPEVPFLRISRSFDNQKLQDNDQKPLHVEDSLHVSEECGVLIATSRSSRPLCLYIVQSCTTLPDQTTVARIIKRTFEDYDVYHTTRDNGTLNLRQIRQYRDIWNIKKSYGVFFSYGERSFRKWLKHLQMPVPTRQGSPRGPDDTGRIIFQRQYTPWHDPRLIHGGRRATMKKRFLKRLFFKEAQAWTTISRERIQRGANCCTFCAGDPPEEPAEDHPNDGFSGSEYSETERSDLCWQCEDDLDYDGCSDFPEWVTRQLIDGHSSSVLTDTLGYDIMSPELGAFNSRRVVALQTSSDSDDDSPLESFDDESTAGESSDRERRSLSNTEIPLSSDPFDPAILQKILRPFVLTQGNDEMSSSILGKRKR</sequence>